<sequence length="137" mass="16551">MERKRKFMSKNSLIIICCILFVVIAVLIHMLKEFKWYQKSYYELANKIAKDRRDRKMLVRADREMIKSEIDKKFLAILRISQREDYLRNRFELGYESGRFEVEVKNLFLSGGLTPYEKGFLKKCEYIAMFKVNEKEV</sequence>
<keyword evidence="1" id="KW-0812">Transmembrane</keyword>
<evidence type="ECO:0000313" key="2">
    <source>
        <dbReference type="EMBL" id="DAE16968.1"/>
    </source>
</evidence>
<name>A0A8S5QD08_9CAUD</name>
<feature type="transmembrane region" description="Helical" evidence="1">
    <location>
        <begin position="12"/>
        <end position="31"/>
    </location>
</feature>
<accession>A0A8S5QD08</accession>
<keyword evidence="1" id="KW-1133">Transmembrane helix</keyword>
<dbReference type="EMBL" id="BK015633">
    <property type="protein sequence ID" value="DAE16968.1"/>
    <property type="molecule type" value="Genomic_DNA"/>
</dbReference>
<keyword evidence="1" id="KW-0472">Membrane</keyword>
<protein>
    <submittedName>
        <fullName evidence="2">Uncharacterized protein</fullName>
    </submittedName>
</protein>
<reference evidence="2" key="1">
    <citation type="journal article" date="2021" name="Proc. Natl. Acad. Sci. U.S.A.">
        <title>A Catalog of Tens of Thousands of Viruses from Human Metagenomes Reveals Hidden Associations with Chronic Diseases.</title>
        <authorList>
            <person name="Tisza M.J."/>
            <person name="Buck C.B."/>
        </authorList>
    </citation>
    <scope>NUCLEOTIDE SEQUENCE</scope>
    <source>
        <strain evidence="2">CtHhH6</strain>
    </source>
</reference>
<organism evidence="2">
    <name type="scientific">Siphoviridae sp. ctHhH6</name>
    <dbReference type="NCBI Taxonomy" id="2825422"/>
    <lineage>
        <taxon>Viruses</taxon>
        <taxon>Duplodnaviria</taxon>
        <taxon>Heunggongvirae</taxon>
        <taxon>Uroviricota</taxon>
        <taxon>Caudoviricetes</taxon>
    </lineage>
</organism>
<evidence type="ECO:0000256" key="1">
    <source>
        <dbReference type="SAM" id="Phobius"/>
    </source>
</evidence>
<proteinExistence type="predicted"/>